<keyword evidence="2" id="KW-1185">Reference proteome</keyword>
<accession>A0A221W594</accession>
<gene>
    <name evidence="1" type="ORF">AHOG_17060</name>
</gene>
<dbReference type="PIRSF" id="PIRSF028754">
    <property type="entry name" value="UCP028754"/>
    <property type="match status" value="1"/>
</dbReference>
<protein>
    <submittedName>
        <fullName evidence="1">PAC2 family protein</fullName>
    </submittedName>
</protein>
<organism evidence="1 2">
    <name type="scientific">Actinoalloteichus hoggarensis</name>
    <dbReference type="NCBI Taxonomy" id="1470176"/>
    <lineage>
        <taxon>Bacteria</taxon>
        <taxon>Bacillati</taxon>
        <taxon>Actinomycetota</taxon>
        <taxon>Actinomycetes</taxon>
        <taxon>Pseudonocardiales</taxon>
        <taxon>Pseudonocardiaceae</taxon>
        <taxon>Actinoalloteichus</taxon>
    </lineage>
</organism>
<dbReference type="RefSeq" id="WP_093942276.1">
    <property type="nucleotide sequence ID" value="NZ_CP022521.1"/>
</dbReference>
<dbReference type="InterPro" id="IPR038389">
    <property type="entry name" value="PSMG2_sf"/>
</dbReference>
<dbReference type="InterPro" id="IPR008492">
    <property type="entry name" value="Rv2714-like"/>
</dbReference>
<dbReference type="KEGG" id="ahg:AHOG_17060"/>
<dbReference type="Pfam" id="PF09754">
    <property type="entry name" value="PAC2"/>
    <property type="match status" value="1"/>
</dbReference>
<dbReference type="Gene3D" id="3.40.50.10900">
    <property type="entry name" value="PAC-like subunit"/>
    <property type="match status" value="1"/>
</dbReference>
<dbReference type="SUPFAM" id="SSF159659">
    <property type="entry name" value="Cgl1923-like"/>
    <property type="match status" value="1"/>
</dbReference>
<name>A0A221W594_9PSEU</name>
<dbReference type="AlphaFoldDB" id="A0A221W594"/>
<dbReference type="Gene3D" id="1.10.287.100">
    <property type="match status" value="1"/>
</dbReference>
<dbReference type="Proteomes" id="UP000204221">
    <property type="component" value="Chromosome"/>
</dbReference>
<sequence length="311" mass="33901">MVLDPRDLYEVDSDVPDLNGAVLLHHFEGFMDAGSAGRLLAEHLAEGGEGRIVARFDVDGLIDYRSRRPTMTYAVDHWAAYDKPELVVWQLFDEEGTPFLLLTGPEPDRHWELFIAAVRSLMDRWGVRLAVGFHGIPMGVPHTRPLGVVAHATRTELLDEWTAGGHPALGDRFQVPGSVAALLELRLGEAGLDAMGFAAHVPHYLAQSSYPTAAVTLLESVSRAAGLSLSSAELTAAAERVNVEIDRQVVESAEVSDVVRALERQYDAFALAPGKRSLLVEEGEALPTAEEIGSEFERFLAEQGPTNQSEQ</sequence>
<reference evidence="1 2" key="1">
    <citation type="submission" date="2017-07" db="EMBL/GenBank/DDBJ databases">
        <title>Complete genome sequence of Actinoalloteichus hoggarensis DSM 45943, type strain of Actinoalloteichus hoggarensis.</title>
        <authorList>
            <person name="Ruckert C."/>
            <person name="Nouioui I."/>
            <person name="Willmese J."/>
            <person name="van Wezel G."/>
            <person name="Klenk H.-P."/>
            <person name="Kalinowski J."/>
            <person name="Zotchev S.B."/>
        </authorList>
    </citation>
    <scope>NUCLEOTIDE SEQUENCE [LARGE SCALE GENOMIC DNA]</scope>
    <source>
        <strain evidence="1 2">DSM 45943</strain>
    </source>
</reference>
<dbReference type="InterPro" id="IPR019151">
    <property type="entry name" value="Proteasome_assmbl_chaperone_2"/>
</dbReference>
<proteinExistence type="predicted"/>
<dbReference type="OrthoDB" id="3733464at2"/>
<evidence type="ECO:0000313" key="2">
    <source>
        <dbReference type="Proteomes" id="UP000204221"/>
    </source>
</evidence>
<dbReference type="EMBL" id="CP022521">
    <property type="protein sequence ID" value="ASO21038.1"/>
    <property type="molecule type" value="Genomic_DNA"/>
</dbReference>
<evidence type="ECO:0000313" key="1">
    <source>
        <dbReference type="EMBL" id="ASO21038.1"/>
    </source>
</evidence>